<feature type="region of interest" description="Disordered" evidence="1">
    <location>
        <begin position="67"/>
        <end position="91"/>
    </location>
</feature>
<protein>
    <submittedName>
        <fullName evidence="2">Uncharacterized protein</fullName>
    </submittedName>
</protein>
<evidence type="ECO:0000256" key="1">
    <source>
        <dbReference type="SAM" id="MobiDB-lite"/>
    </source>
</evidence>
<comment type="caution">
    <text evidence="2">The sequence shown here is derived from an EMBL/GenBank/DDBJ whole genome shotgun (WGS) entry which is preliminary data.</text>
</comment>
<name>A0A7X0G093_9ACTN</name>
<reference evidence="2 3" key="1">
    <citation type="submission" date="2020-08" db="EMBL/GenBank/DDBJ databases">
        <title>Sequencing the genomes of 1000 actinobacteria strains.</title>
        <authorList>
            <person name="Klenk H.-P."/>
        </authorList>
    </citation>
    <scope>NUCLEOTIDE SEQUENCE [LARGE SCALE GENOMIC DNA]</scope>
    <source>
        <strain evidence="2 3">DSM 43675</strain>
    </source>
</reference>
<dbReference type="EMBL" id="JACHMQ010000001">
    <property type="protein sequence ID" value="MBB6397010.1"/>
    <property type="molecule type" value="Genomic_DNA"/>
</dbReference>
<proteinExistence type="predicted"/>
<sequence length="122" mass="13603">MTNETAPRAIVSHPPNLGDAAETEYFVIVTVKLRGSSGWVKESHAYVTVVKADTTDDALLEQISGEIPERMRNSSHRPSHRRGHRRGQSSRRHVWSWLFPLSLRCSGAHGRALANNRPGRPA</sequence>
<accession>A0A7X0G093</accession>
<organism evidence="2 3">
    <name type="scientific">Actinomadura coerulea</name>
    <dbReference type="NCBI Taxonomy" id="46159"/>
    <lineage>
        <taxon>Bacteria</taxon>
        <taxon>Bacillati</taxon>
        <taxon>Actinomycetota</taxon>
        <taxon>Actinomycetes</taxon>
        <taxon>Streptosporangiales</taxon>
        <taxon>Thermomonosporaceae</taxon>
        <taxon>Actinomadura</taxon>
    </lineage>
</organism>
<gene>
    <name evidence="2" type="ORF">BKA00_003924</name>
</gene>
<evidence type="ECO:0000313" key="2">
    <source>
        <dbReference type="EMBL" id="MBB6397010.1"/>
    </source>
</evidence>
<evidence type="ECO:0000313" key="3">
    <source>
        <dbReference type="Proteomes" id="UP000546324"/>
    </source>
</evidence>
<dbReference type="Proteomes" id="UP000546324">
    <property type="component" value="Unassembled WGS sequence"/>
</dbReference>
<dbReference type="AlphaFoldDB" id="A0A7X0G093"/>
<keyword evidence="3" id="KW-1185">Reference proteome</keyword>
<feature type="compositionally biased region" description="Basic residues" evidence="1">
    <location>
        <begin position="73"/>
        <end position="91"/>
    </location>
</feature>